<dbReference type="InterPro" id="IPR036390">
    <property type="entry name" value="WH_DNA-bd_sf"/>
</dbReference>
<dbReference type="RefSeq" id="WP_164355163.1">
    <property type="nucleotide sequence ID" value="NZ_JAABNT010000013.1"/>
</dbReference>
<dbReference type="Pfam" id="PF01037">
    <property type="entry name" value="AsnC_trans_reg"/>
    <property type="match status" value="1"/>
</dbReference>
<dbReference type="InterPro" id="IPR019888">
    <property type="entry name" value="Tscrpt_reg_AsnC-like"/>
</dbReference>
<dbReference type="PANTHER" id="PTHR30154">
    <property type="entry name" value="LEUCINE-RESPONSIVE REGULATORY PROTEIN"/>
    <property type="match status" value="1"/>
</dbReference>
<dbReference type="PANTHER" id="PTHR30154:SF0">
    <property type="entry name" value="LEUCINE-RESPONSIVE REGULATORY PROTEIN"/>
    <property type="match status" value="1"/>
</dbReference>
<dbReference type="InterPro" id="IPR019887">
    <property type="entry name" value="Tscrpt_reg_AsnC/Lrp_C"/>
</dbReference>
<keyword evidence="4" id="KW-0804">Transcription</keyword>
<evidence type="ECO:0000256" key="2">
    <source>
        <dbReference type="ARBA" id="ARBA00023125"/>
    </source>
</evidence>
<dbReference type="InterPro" id="IPR019885">
    <property type="entry name" value="Tscrpt_reg_HTH_AsnC-type_CS"/>
</dbReference>
<keyword evidence="7" id="KW-1185">Reference proteome</keyword>
<dbReference type="SUPFAM" id="SSF46785">
    <property type="entry name" value="Winged helix' DNA-binding domain"/>
    <property type="match status" value="1"/>
</dbReference>
<gene>
    <name evidence="6" type="ORF">GV827_17770</name>
</gene>
<dbReference type="GO" id="GO:0005829">
    <property type="term" value="C:cytosol"/>
    <property type="evidence" value="ECO:0007669"/>
    <property type="project" value="TreeGrafter"/>
</dbReference>
<dbReference type="InterPro" id="IPR000485">
    <property type="entry name" value="AsnC-type_HTH_dom"/>
</dbReference>
<dbReference type="GO" id="GO:0043565">
    <property type="term" value="F:sequence-specific DNA binding"/>
    <property type="evidence" value="ECO:0007669"/>
    <property type="project" value="InterPro"/>
</dbReference>
<dbReference type="InterPro" id="IPR011991">
    <property type="entry name" value="ArsR-like_HTH"/>
</dbReference>
<dbReference type="InterPro" id="IPR011008">
    <property type="entry name" value="Dimeric_a/b-barrel"/>
</dbReference>
<dbReference type="Gene3D" id="1.10.10.10">
    <property type="entry name" value="Winged helix-like DNA-binding domain superfamily/Winged helix DNA-binding domain"/>
    <property type="match status" value="1"/>
</dbReference>
<dbReference type="GO" id="GO:0006355">
    <property type="term" value="P:regulation of DNA-templated transcription"/>
    <property type="evidence" value="ECO:0007669"/>
    <property type="project" value="UniProtKB-ARBA"/>
</dbReference>
<accession>A0A6P0CEB2</accession>
<evidence type="ECO:0000256" key="3">
    <source>
        <dbReference type="ARBA" id="ARBA00023159"/>
    </source>
</evidence>
<proteinExistence type="predicted"/>
<evidence type="ECO:0000256" key="1">
    <source>
        <dbReference type="ARBA" id="ARBA00023015"/>
    </source>
</evidence>
<dbReference type="SMART" id="SM00344">
    <property type="entry name" value="HTH_ASNC"/>
    <property type="match status" value="1"/>
</dbReference>
<dbReference type="PROSITE" id="PS50956">
    <property type="entry name" value="HTH_ASNC_2"/>
    <property type="match status" value="1"/>
</dbReference>
<dbReference type="Pfam" id="PF13412">
    <property type="entry name" value="HTH_24"/>
    <property type="match status" value="1"/>
</dbReference>
<sequence>MKKEESTLDRFDLAILSVLAEDGRISITDLAKRIGLSKSPTQARLRRLEESGVILGYRAMLDPIRLGLDHVAFVEVRLNDTRESALRAFNAAVVKIPEIEQAHMIASHFDYLLKVRTRDMTAYRRFLGETISSLPHVSNTSTYVAMEAVKETVLADGA</sequence>
<comment type="caution">
    <text evidence="6">The sequence shown here is derived from an EMBL/GenBank/DDBJ whole genome shotgun (WGS) entry which is preliminary data.</text>
</comment>
<organism evidence="6 7">
    <name type="scientific">Sulfitobacter sediminilitoris</name>
    <dbReference type="NCBI Taxonomy" id="2698830"/>
    <lineage>
        <taxon>Bacteria</taxon>
        <taxon>Pseudomonadati</taxon>
        <taxon>Pseudomonadota</taxon>
        <taxon>Alphaproteobacteria</taxon>
        <taxon>Rhodobacterales</taxon>
        <taxon>Roseobacteraceae</taxon>
        <taxon>Sulfitobacter</taxon>
    </lineage>
</organism>
<keyword evidence="3" id="KW-0010">Activator</keyword>
<evidence type="ECO:0000313" key="6">
    <source>
        <dbReference type="EMBL" id="NEK24237.1"/>
    </source>
</evidence>
<name>A0A6P0CEB2_9RHOB</name>
<dbReference type="PROSITE" id="PS00519">
    <property type="entry name" value="HTH_ASNC_1"/>
    <property type="match status" value="1"/>
</dbReference>
<evidence type="ECO:0000259" key="5">
    <source>
        <dbReference type="PROSITE" id="PS50956"/>
    </source>
</evidence>
<dbReference type="GO" id="GO:0043200">
    <property type="term" value="P:response to amino acid"/>
    <property type="evidence" value="ECO:0007669"/>
    <property type="project" value="TreeGrafter"/>
</dbReference>
<keyword evidence="2" id="KW-0238">DNA-binding</keyword>
<protein>
    <submittedName>
        <fullName evidence="6">Winged helix-turn-helix transcriptional regulator</fullName>
    </submittedName>
</protein>
<evidence type="ECO:0000256" key="4">
    <source>
        <dbReference type="ARBA" id="ARBA00023163"/>
    </source>
</evidence>
<reference evidence="6 7" key="1">
    <citation type="submission" date="2020-01" db="EMBL/GenBank/DDBJ databases">
        <title>Sulfitobacter sediminilitoris sp. nov., isolated from a tidal flat.</title>
        <authorList>
            <person name="Park S."/>
            <person name="Yoon J.-H."/>
        </authorList>
    </citation>
    <scope>NUCLEOTIDE SEQUENCE [LARGE SCALE GENOMIC DNA]</scope>
    <source>
        <strain evidence="6 7">JBTF-M27</strain>
    </source>
</reference>
<dbReference type="PRINTS" id="PR00033">
    <property type="entry name" value="HTHASNC"/>
</dbReference>
<keyword evidence="1" id="KW-0805">Transcription regulation</keyword>
<dbReference type="Proteomes" id="UP000468591">
    <property type="component" value="Unassembled WGS sequence"/>
</dbReference>
<feature type="domain" description="HTH asnC-type" evidence="5">
    <location>
        <begin position="8"/>
        <end position="69"/>
    </location>
</feature>
<dbReference type="AlphaFoldDB" id="A0A6P0CEB2"/>
<evidence type="ECO:0000313" key="7">
    <source>
        <dbReference type="Proteomes" id="UP000468591"/>
    </source>
</evidence>
<dbReference type="SUPFAM" id="SSF54909">
    <property type="entry name" value="Dimeric alpha+beta barrel"/>
    <property type="match status" value="1"/>
</dbReference>
<dbReference type="CDD" id="cd00090">
    <property type="entry name" value="HTH_ARSR"/>
    <property type="match status" value="1"/>
</dbReference>
<dbReference type="EMBL" id="JAABNT010000013">
    <property type="protein sequence ID" value="NEK24237.1"/>
    <property type="molecule type" value="Genomic_DNA"/>
</dbReference>
<dbReference type="InterPro" id="IPR036388">
    <property type="entry name" value="WH-like_DNA-bd_sf"/>
</dbReference>
<dbReference type="Gene3D" id="3.30.70.920">
    <property type="match status" value="1"/>
</dbReference>